<reference evidence="1" key="1">
    <citation type="submission" date="2024-01" db="EMBL/GenBank/DDBJ databases">
        <authorList>
            <person name="Webb A."/>
        </authorList>
    </citation>
    <scope>NUCLEOTIDE SEQUENCE</scope>
    <source>
        <strain evidence="1">Pm1</strain>
    </source>
</reference>
<dbReference type="EMBL" id="CAKLBY020000234">
    <property type="protein sequence ID" value="CAK7938863.1"/>
    <property type="molecule type" value="Genomic_DNA"/>
</dbReference>
<proteinExistence type="predicted"/>
<dbReference type="AlphaFoldDB" id="A0AAV1V032"/>
<dbReference type="Proteomes" id="UP001162060">
    <property type="component" value="Unassembled WGS sequence"/>
</dbReference>
<gene>
    <name evidence="1" type="ORF">PM001_LOCUS24013</name>
</gene>
<sequence>MLNQISESSALPMVLHVDNQAALNQMASKESSLKAKVDFRPKFLCDYA</sequence>
<name>A0AAV1V032_9STRA</name>
<evidence type="ECO:0000313" key="1">
    <source>
        <dbReference type="EMBL" id="CAK7938863.1"/>
    </source>
</evidence>
<evidence type="ECO:0000313" key="2">
    <source>
        <dbReference type="Proteomes" id="UP001162060"/>
    </source>
</evidence>
<organism evidence="1 2">
    <name type="scientific">Peronospora matthiolae</name>
    <dbReference type="NCBI Taxonomy" id="2874970"/>
    <lineage>
        <taxon>Eukaryota</taxon>
        <taxon>Sar</taxon>
        <taxon>Stramenopiles</taxon>
        <taxon>Oomycota</taxon>
        <taxon>Peronosporomycetes</taxon>
        <taxon>Peronosporales</taxon>
        <taxon>Peronosporaceae</taxon>
        <taxon>Peronospora</taxon>
    </lineage>
</organism>
<comment type="caution">
    <text evidence="1">The sequence shown here is derived from an EMBL/GenBank/DDBJ whole genome shotgun (WGS) entry which is preliminary data.</text>
</comment>
<protein>
    <submittedName>
        <fullName evidence="1">Uncharacterized protein</fullName>
    </submittedName>
</protein>
<accession>A0AAV1V032</accession>